<dbReference type="EMBL" id="CAJVRC010000882">
    <property type="protein sequence ID" value="CAG8903904.1"/>
    <property type="molecule type" value="Genomic_DNA"/>
</dbReference>
<evidence type="ECO:0000313" key="2">
    <source>
        <dbReference type="Proteomes" id="UP001154252"/>
    </source>
</evidence>
<evidence type="ECO:0000313" key="1">
    <source>
        <dbReference type="EMBL" id="CAG8903904.1"/>
    </source>
</evidence>
<gene>
    <name evidence="1" type="ORF">PEGY_LOCUS7608</name>
</gene>
<sequence>MGKPKKPRTPLDQLPIEARLKIKKYSSDACNAAIHGQHIPVALGYELTRLSVIRGIRHHHGFAQELRGVTPEFTRALNARDIMSGIIPTISKPDETPYCIWHPDVPDEGALRALVQRYPQMLYHAARACAVAGYIDLYKELDPLPEVHVAEEASYASVERSNKGSQEIYQRTTSQQVKFAIMNDYTRTVDINDPRVAFLNGDTAVFSSLGGGREHVDPKEISYFYREPGDRHYTSNYFNITEDWGIDDHNHEAPDAPESYFPLLYGPLPIDLPPVNKDKLIVMAAYLGDIDRYARLHRPQMVRGEFFCIIRGIYHNSFWAKWWSTQITQDATTRFSEFETKQIQRAINARRIMSDDITWVTAGTPKDLLPMNIWFPGRACAETYERLARIRPGMLRQCLHACIVADYPEMWDKVLLLSSARPANSQTAPAESETQELKLQQLSRVVGPAMWMEAKASHNDHYRRDIAAAVPDKLESVEREFSYVSRSLFLMTSKEWYFPRSDRTHRWVDRNDPVHVALRDQGEHDGVSVRIPSLDFAIFARDAVGVDHDIWRNEKDGRLELDEVYDLLEEAEASHRSVAQS</sequence>
<dbReference type="OrthoDB" id="4360026at2759"/>
<accession>A0A9W4P7I9</accession>
<name>A0A9W4P7I9_9EURO</name>
<protein>
    <submittedName>
        <fullName evidence="1">Uncharacterized protein</fullName>
    </submittedName>
</protein>
<keyword evidence="2" id="KW-1185">Reference proteome</keyword>
<dbReference type="Proteomes" id="UP001154252">
    <property type="component" value="Unassembled WGS sequence"/>
</dbReference>
<dbReference type="AlphaFoldDB" id="A0A9W4P7I9"/>
<reference evidence="1" key="1">
    <citation type="submission" date="2021-07" db="EMBL/GenBank/DDBJ databases">
        <authorList>
            <person name="Branca A.L. A."/>
        </authorList>
    </citation>
    <scope>NUCLEOTIDE SEQUENCE</scope>
</reference>
<proteinExistence type="predicted"/>
<organism evidence="1 2">
    <name type="scientific">Penicillium egyptiacum</name>
    <dbReference type="NCBI Taxonomy" id="1303716"/>
    <lineage>
        <taxon>Eukaryota</taxon>
        <taxon>Fungi</taxon>
        <taxon>Dikarya</taxon>
        <taxon>Ascomycota</taxon>
        <taxon>Pezizomycotina</taxon>
        <taxon>Eurotiomycetes</taxon>
        <taxon>Eurotiomycetidae</taxon>
        <taxon>Eurotiales</taxon>
        <taxon>Aspergillaceae</taxon>
        <taxon>Penicillium</taxon>
    </lineage>
</organism>
<comment type="caution">
    <text evidence="1">The sequence shown here is derived from an EMBL/GenBank/DDBJ whole genome shotgun (WGS) entry which is preliminary data.</text>
</comment>